<organism evidence="7 8">
    <name type="scientific">Amylocarpus encephaloides</name>
    <dbReference type="NCBI Taxonomy" id="45428"/>
    <lineage>
        <taxon>Eukaryota</taxon>
        <taxon>Fungi</taxon>
        <taxon>Dikarya</taxon>
        <taxon>Ascomycota</taxon>
        <taxon>Pezizomycotina</taxon>
        <taxon>Leotiomycetes</taxon>
        <taxon>Helotiales</taxon>
        <taxon>Helotiales incertae sedis</taxon>
        <taxon>Amylocarpus</taxon>
    </lineage>
</organism>
<evidence type="ECO:0000256" key="4">
    <source>
        <dbReference type="ARBA" id="ARBA00023242"/>
    </source>
</evidence>
<feature type="compositionally biased region" description="Acidic residues" evidence="6">
    <location>
        <begin position="971"/>
        <end position="1036"/>
    </location>
</feature>
<evidence type="ECO:0000256" key="2">
    <source>
        <dbReference type="ARBA" id="ARBA00022618"/>
    </source>
</evidence>
<name>A0A9P7YPA8_9HELO</name>
<comment type="subcellular location">
    <subcellularLocation>
        <location evidence="1">Nucleus</location>
    </subcellularLocation>
</comment>
<dbReference type="GO" id="GO:0006281">
    <property type="term" value="P:DNA repair"/>
    <property type="evidence" value="ECO:0007669"/>
    <property type="project" value="TreeGrafter"/>
</dbReference>
<accession>A0A9P7YPA8</accession>
<evidence type="ECO:0000256" key="3">
    <source>
        <dbReference type="ARBA" id="ARBA00022776"/>
    </source>
</evidence>
<dbReference type="Proteomes" id="UP000824998">
    <property type="component" value="Unassembled WGS sequence"/>
</dbReference>
<dbReference type="InterPro" id="IPR039776">
    <property type="entry name" value="Pds5"/>
</dbReference>
<feature type="region of interest" description="Disordered" evidence="6">
    <location>
        <begin position="845"/>
        <end position="1120"/>
    </location>
</feature>
<evidence type="ECO:0000256" key="5">
    <source>
        <dbReference type="ARBA" id="ARBA00023306"/>
    </source>
</evidence>
<protein>
    <submittedName>
        <fullName evidence="7">Uncharacterized protein</fullName>
    </submittedName>
</protein>
<keyword evidence="5" id="KW-0131">Cell cycle</keyword>
<dbReference type="SUPFAM" id="SSF48371">
    <property type="entry name" value="ARM repeat"/>
    <property type="match status" value="1"/>
</dbReference>
<gene>
    <name evidence="7" type="ORF">BJ875DRAFT_540671</name>
</gene>
<feature type="compositionally biased region" description="Polar residues" evidence="6">
    <location>
        <begin position="180"/>
        <end position="190"/>
    </location>
</feature>
<dbReference type="EMBL" id="MU251391">
    <property type="protein sequence ID" value="KAG9237217.1"/>
    <property type="molecule type" value="Genomic_DNA"/>
</dbReference>
<keyword evidence="4" id="KW-0539">Nucleus</keyword>
<dbReference type="InterPro" id="IPR016024">
    <property type="entry name" value="ARM-type_fold"/>
</dbReference>
<dbReference type="GO" id="GO:0005634">
    <property type="term" value="C:nucleus"/>
    <property type="evidence" value="ECO:0007669"/>
    <property type="project" value="UniProtKB-SubCell"/>
</dbReference>
<evidence type="ECO:0000313" key="7">
    <source>
        <dbReference type="EMBL" id="KAG9237217.1"/>
    </source>
</evidence>
<evidence type="ECO:0000256" key="6">
    <source>
        <dbReference type="SAM" id="MobiDB-lite"/>
    </source>
</evidence>
<evidence type="ECO:0000256" key="1">
    <source>
        <dbReference type="ARBA" id="ARBA00004123"/>
    </source>
</evidence>
<feature type="region of interest" description="Disordered" evidence="6">
    <location>
        <begin position="170"/>
        <end position="190"/>
    </location>
</feature>
<dbReference type="PANTHER" id="PTHR12663">
    <property type="entry name" value="ANDROGEN INDUCED INHIBITOR OF PROLIFERATION AS3 / PDS5-RELATED"/>
    <property type="match status" value="1"/>
</dbReference>
<proteinExistence type="predicted"/>
<sequence>MGRRNDKSAIIRAGWTTAIGRVLVTSAGGIGLSREEEASLVRGLGEKLNDSDDKVRLAAVKAVGGFSFRDIITKLAPNGSVSKYGSVLCSLSDRVRDRKSPVRVEGMTTLARIWGVAAGEIASGNDAVISTLGDIPSKIFDVYYVNDLELNVLLDHVMYEQLVPLKYPPGKPKGPKAVTGESQGQSQVNSEGRFNADKIRTERILLVAKSLNAKSKKAFLAMQARQPTFAEVLSSFLQTCEKYNGGVMDENSKSTKAKLDKLVEWLAKLLPDHMRASQDLLKFAELHDRRTYQLLRFAMAAESDFKTVHNSIKEFAKRIETAQNAPAGLLEALLPIIYRSSSLIYNRSHLPYIMQYARSDEHGLGAIAHEIMYEISEKRPTIFKDNVKELCKSLAEQAPSSTQANDSGSVEALKALALFAKNENSSKEIPRDANFISTLMSFALYSIPPKAAKYAVSILMASSDKREMHGKDLIEKSAQDWMFGEDHFLTKLATISQLTLSSPAVVDDANDEILDITTQQLLLKVRTSVEDDDPEWKSDTDLDEECQAKCWALRILVNRLRSAQDKNTAKALSVPIFKLLNALIVKGGEISKGNPTPKYHASRLRLLAAQSMLKLCANHNKWYDEFTTPNDFNRLAFVAQDAQPNVRRGFVEKLQKYLVKGKLSNRFYTIMFLTAFEPDLNFRASIVTWLRSRAKVFRAQKSHDLEKVFPRLVALLAHHPDFSLDPAELTDHARYIMYYITAIITEDNLPLVYKYAERVKQAKDGMTPSSGDNIYVLSDLSTNLLKKWQEKKGWIMQTWAGKVGLPVGLYGVLPGHAVAQEIAEKQYLPEPEEMEENLDELVKSADKRKKRRSDDRDNNSHPAKKIKSEPKSRVPKTPQPRKDKVVKPKKTPSAKPKKHKSDVIFSTPASSSQVDRRKSGRGASAKKTYAEQDESEADKEMWEGVAEWEYLSESDSEMPKRKRKPAKPSPDSDEEGSSSVEEPADEEEAEGEQADVEMPDAAPQDESEPEPEEDVEVEGNAEDSAEEVEEEVEEVAGELSNVELLEDEEAKPTPLRSNGKKKSARPPKAQAPKATSSAAKSKAKSSPAMKTKVKASPVKSKAKPPIVRATRSRPSRSGVD</sequence>
<feature type="compositionally biased region" description="Low complexity" evidence="6">
    <location>
        <begin position="1066"/>
        <end position="1105"/>
    </location>
</feature>
<dbReference type="Pfam" id="PF20168">
    <property type="entry name" value="PDS5"/>
    <property type="match status" value="1"/>
</dbReference>
<feature type="compositionally biased region" description="Basic residues" evidence="6">
    <location>
        <begin position="887"/>
        <end position="900"/>
    </location>
</feature>
<keyword evidence="3" id="KW-0498">Mitosis</keyword>
<keyword evidence="8" id="KW-1185">Reference proteome</keyword>
<evidence type="ECO:0000313" key="8">
    <source>
        <dbReference type="Proteomes" id="UP000824998"/>
    </source>
</evidence>
<dbReference type="PANTHER" id="PTHR12663:SF0">
    <property type="entry name" value="PRECOCIOUS DISSOCIATION OF SISTERS 5, ISOFORM A"/>
    <property type="match status" value="1"/>
</dbReference>
<dbReference type="AlphaFoldDB" id="A0A9P7YPA8"/>
<dbReference type="OrthoDB" id="200660at2759"/>
<reference evidence="7" key="1">
    <citation type="journal article" date="2021" name="IMA Fungus">
        <title>Genomic characterization of three marine fungi, including Emericellopsis atlantica sp. nov. with signatures of a generalist lifestyle and marine biomass degradation.</title>
        <authorList>
            <person name="Hagestad O.C."/>
            <person name="Hou L."/>
            <person name="Andersen J.H."/>
            <person name="Hansen E.H."/>
            <person name="Altermark B."/>
            <person name="Li C."/>
            <person name="Kuhnert E."/>
            <person name="Cox R.J."/>
            <person name="Crous P.W."/>
            <person name="Spatafora J.W."/>
            <person name="Lail K."/>
            <person name="Amirebrahimi M."/>
            <person name="Lipzen A."/>
            <person name="Pangilinan J."/>
            <person name="Andreopoulos W."/>
            <person name="Hayes R.D."/>
            <person name="Ng V."/>
            <person name="Grigoriev I.V."/>
            <person name="Jackson S.A."/>
            <person name="Sutton T.D.S."/>
            <person name="Dobson A.D.W."/>
            <person name="Rama T."/>
        </authorList>
    </citation>
    <scope>NUCLEOTIDE SEQUENCE</scope>
    <source>
        <strain evidence="7">TRa018bII</strain>
    </source>
</reference>
<keyword evidence="2" id="KW-0132">Cell division</keyword>
<dbReference type="GO" id="GO:0000785">
    <property type="term" value="C:chromatin"/>
    <property type="evidence" value="ECO:0007669"/>
    <property type="project" value="TreeGrafter"/>
</dbReference>
<comment type="caution">
    <text evidence="7">The sequence shown here is derived from an EMBL/GenBank/DDBJ whole genome shotgun (WGS) entry which is preliminary data.</text>
</comment>
<dbReference type="GO" id="GO:0007064">
    <property type="term" value="P:mitotic sister chromatid cohesion"/>
    <property type="evidence" value="ECO:0007669"/>
    <property type="project" value="InterPro"/>
</dbReference>
<dbReference type="GO" id="GO:0051301">
    <property type="term" value="P:cell division"/>
    <property type="evidence" value="ECO:0007669"/>
    <property type="project" value="UniProtKB-KW"/>
</dbReference>